<proteinExistence type="predicted"/>
<organism evidence="2">
    <name type="scientific">uncultured Sphingosinicella sp</name>
    <dbReference type="NCBI Taxonomy" id="478748"/>
    <lineage>
        <taxon>Bacteria</taxon>
        <taxon>Pseudomonadati</taxon>
        <taxon>Pseudomonadota</taxon>
        <taxon>Alphaproteobacteria</taxon>
        <taxon>Sphingomonadales</taxon>
        <taxon>Sphingosinicellaceae</taxon>
        <taxon>Sphingosinicella</taxon>
        <taxon>environmental samples</taxon>
    </lineage>
</organism>
<feature type="non-terminal residue" evidence="2">
    <location>
        <position position="1"/>
    </location>
</feature>
<gene>
    <name evidence="2" type="ORF">AVDCRST_MAG23-1110</name>
</gene>
<accession>A0A6J4TSR5</accession>
<feature type="compositionally biased region" description="Basic residues" evidence="1">
    <location>
        <begin position="171"/>
        <end position="182"/>
    </location>
</feature>
<feature type="non-terminal residue" evidence="2">
    <location>
        <position position="205"/>
    </location>
</feature>
<evidence type="ECO:0000313" key="2">
    <source>
        <dbReference type="EMBL" id="CAA9531220.1"/>
    </source>
</evidence>
<dbReference type="EMBL" id="CADCWD010000041">
    <property type="protein sequence ID" value="CAA9531220.1"/>
    <property type="molecule type" value="Genomic_DNA"/>
</dbReference>
<protein>
    <submittedName>
        <fullName evidence="2">Intracellular septation protein IspA</fullName>
    </submittedName>
</protein>
<evidence type="ECO:0000256" key="1">
    <source>
        <dbReference type="SAM" id="MobiDB-lite"/>
    </source>
</evidence>
<dbReference type="AlphaFoldDB" id="A0A6J4TSR5"/>
<reference evidence="2" key="1">
    <citation type="submission" date="2020-02" db="EMBL/GenBank/DDBJ databases">
        <authorList>
            <person name="Meier V. D."/>
        </authorList>
    </citation>
    <scope>NUCLEOTIDE SEQUENCE</scope>
    <source>
        <strain evidence="2">AVDCRST_MAG23</strain>
    </source>
</reference>
<sequence>EHRPGAALRAAGPHSRRAPCDRPRAPRRFLRSQRLARHLLGHHRFHGRDHRGDAGLEDQVQAHLALAVVLGRDGADSRQHHHLAARRNLHQDQADHLLCDGRGPASVRHVYRTKLAEAGARQRLSGTLGSWLEDPHPQLGTVLHRHGAGERSGVADDQHRFLGRLQTVGRPSRHLPVRARQRAHADAPRHAAGNQGRNSDAAKPM</sequence>
<feature type="region of interest" description="Disordered" evidence="1">
    <location>
        <begin position="168"/>
        <end position="205"/>
    </location>
</feature>
<name>A0A6J4TSR5_9SPHN</name>
<feature type="region of interest" description="Disordered" evidence="1">
    <location>
        <begin position="1"/>
        <end position="24"/>
    </location>
</feature>